<keyword evidence="2" id="KW-1185">Reference proteome</keyword>
<reference evidence="1 2" key="1">
    <citation type="submission" date="2016-09" db="EMBL/GenBank/DDBJ databases">
        <title>Genomic evidence for plant-parasitic nematodes as the earliest Wolbachia hosts.</title>
        <authorList>
            <person name="Brown A.M."/>
            <person name="Wasala S.K."/>
            <person name="Howe D.K."/>
            <person name="Peetz A.B."/>
            <person name="Zasada I.A."/>
            <person name="Denver D.R."/>
        </authorList>
    </citation>
    <scope>NUCLEOTIDE SEQUENCE [LARGE SCALE GENOMIC DNA]</scope>
    <source>
        <strain evidence="2">wPpe</strain>
    </source>
</reference>
<gene>
    <name evidence="1" type="ORF">BIY23_01750</name>
</gene>
<comment type="caution">
    <text evidence="1">The sequence shown here is derived from an EMBL/GenBank/DDBJ whole genome shotgun (WGS) entry which is preliminary data.</text>
</comment>
<dbReference type="AlphaFoldDB" id="A0A1E7QL20"/>
<name>A0A1E7QL20_WOLPI</name>
<organism evidence="1 2">
    <name type="scientific">Wolbachia pipientis</name>
    <dbReference type="NCBI Taxonomy" id="955"/>
    <lineage>
        <taxon>Bacteria</taxon>
        <taxon>Pseudomonadati</taxon>
        <taxon>Pseudomonadota</taxon>
        <taxon>Alphaproteobacteria</taxon>
        <taxon>Rickettsiales</taxon>
        <taxon>Anaplasmataceae</taxon>
        <taxon>Wolbachieae</taxon>
        <taxon>Wolbachia</taxon>
    </lineage>
</organism>
<accession>A0A1E7QL20</accession>
<evidence type="ECO:0000313" key="1">
    <source>
        <dbReference type="EMBL" id="OEY87178.1"/>
    </source>
</evidence>
<sequence>MFGPLLHNNFGNSFGNIPHWQPLFKTYNTPQNTSHLPWFCLLSTRFKLWQYDRELLFTNITWTYILFLPFLLDRLQVLREEFAHHVLKHLKIMIMALKNIKKLLIM</sequence>
<protein>
    <submittedName>
        <fullName evidence="1">Uncharacterized protein</fullName>
    </submittedName>
</protein>
<dbReference type="Proteomes" id="UP000175679">
    <property type="component" value="Unassembled WGS sequence"/>
</dbReference>
<dbReference type="EMBL" id="MJMG01000001">
    <property type="protein sequence ID" value="OEY87178.1"/>
    <property type="molecule type" value="Genomic_DNA"/>
</dbReference>
<proteinExistence type="predicted"/>
<evidence type="ECO:0000313" key="2">
    <source>
        <dbReference type="Proteomes" id="UP000175679"/>
    </source>
</evidence>